<dbReference type="GO" id="GO:0006275">
    <property type="term" value="P:regulation of DNA replication"/>
    <property type="evidence" value="ECO:0007669"/>
    <property type="project" value="UniProtKB-UniRule"/>
</dbReference>
<keyword evidence="4 8" id="KW-0547">Nucleotide-binding</keyword>
<dbReference type="FunFam" id="1.10.8.60:FF:000003">
    <property type="entry name" value="Chromosomal replication initiator protein DnaA"/>
    <property type="match status" value="1"/>
</dbReference>
<dbReference type="Gene3D" id="3.40.50.300">
    <property type="entry name" value="P-loop containing nucleotide triphosphate hydrolases"/>
    <property type="match status" value="1"/>
</dbReference>
<evidence type="ECO:0000259" key="13">
    <source>
        <dbReference type="SMART" id="SM00760"/>
    </source>
</evidence>
<evidence type="ECO:0000256" key="4">
    <source>
        <dbReference type="ARBA" id="ARBA00022741"/>
    </source>
</evidence>
<evidence type="ECO:0000256" key="5">
    <source>
        <dbReference type="ARBA" id="ARBA00022840"/>
    </source>
</evidence>
<dbReference type="InterPro" id="IPR027417">
    <property type="entry name" value="P-loop_NTPase"/>
</dbReference>
<sequence>MSSSAQPDVPIWAQVLDLLEQDDRVTPQLQGFLSLAVPAGVMSGTLYLDVPNDLTAAQINKRLRVPLMEGLARLGQEVTSFRVVVNHELAEQQTTPIAVADFGRPEAPRTDLPLEQPARHESRLNPKYTFDNFVIGQSNRFAHAAAVAVAEAPAKAYNPLFIYGDSGLGKTHLLHAIGDYAQSLYTGVKVRYVSSEEFTNDFINSIANNRGSAFQARYRDVDILLIDDIQFLQGRAETQETFFHTFNTLHDHNKQIVITSDVAPKHLTGFEDRMRSRFEWGLITDVQAPDLETRIAILRKKAQSEALHIPDEVLEYIATIVSSNIRELEGALIRVSAFASLNRSPLDISLAQSVLRDIVDTAEDNIISPTDIITATAQYFKLTVDDLYGSSRSQQIATARQIAMYLCRERTNLSLPKIGQLFGNRDHTTVMYAYKKISDLMKERRSIYNQVTEITTQLGRR</sequence>
<evidence type="ECO:0000256" key="11">
    <source>
        <dbReference type="RuleBase" id="RU004227"/>
    </source>
</evidence>
<evidence type="ECO:0000313" key="15">
    <source>
        <dbReference type="Proteomes" id="UP000517712"/>
    </source>
</evidence>
<organism evidence="14 15">
    <name type="scientific">Microbacterium ginsengiterrae</name>
    <dbReference type="NCBI Taxonomy" id="546115"/>
    <lineage>
        <taxon>Bacteria</taxon>
        <taxon>Bacillati</taxon>
        <taxon>Actinomycetota</taxon>
        <taxon>Actinomycetes</taxon>
        <taxon>Micrococcales</taxon>
        <taxon>Microbacteriaceae</taxon>
        <taxon>Microbacterium</taxon>
    </lineage>
</organism>
<dbReference type="InterPro" id="IPR010921">
    <property type="entry name" value="Trp_repressor/repl_initiator"/>
</dbReference>
<comment type="caution">
    <text evidence="14">The sequence shown here is derived from an EMBL/GenBank/DDBJ whole genome shotgun (WGS) entry which is preliminary data.</text>
</comment>
<dbReference type="CDD" id="cd00009">
    <property type="entry name" value="AAA"/>
    <property type="match status" value="1"/>
</dbReference>
<dbReference type="InterPro" id="IPR020591">
    <property type="entry name" value="Chromosome_initiator_DnaA-like"/>
</dbReference>
<dbReference type="FunFam" id="1.10.1750.10:FF:000002">
    <property type="entry name" value="Chromosomal replication initiator protein DnaA"/>
    <property type="match status" value="1"/>
</dbReference>
<dbReference type="InterPro" id="IPR003593">
    <property type="entry name" value="AAA+_ATPase"/>
</dbReference>
<evidence type="ECO:0000256" key="8">
    <source>
        <dbReference type="HAMAP-Rule" id="MF_00377"/>
    </source>
</evidence>
<feature type="region of interest" description="Domain III, AAA+ region" evidence="8">
    <location>
        <begin position="123"/>
        <end position="339"/>
    </location>
</feature>
<name>A0A7W9FB27_9MICO</name>
<protein>
    <recommendedName>
        <fullName evidence="8 9">Chromosomal replication initiator protein DnaA</fullName>
    </recommendedName>
</protein>
<keyword evidence="6 8" id="KW-0446">Lipid-binding</keyword>
<keyword evidence="7 8" id="KW-0238">DNA-binding</keyword>
<dbReference type="InterPro" id="IPR001957">
    <property type="entry name" value="Chromosome_initiator_DnaA"/>
</dbReference>
<evidence type="ECO:0000313" key="14">
    <source>
        <dbReference type="EMBL" id="MBB5742720.1"/>
    </source>
</evidence>
<dbReference type="RefSeq" id="WP_144793847.1">
    <property type="nucleotide sequence ID" value="NZ_BAAAPG010000001.1"/>
</dbReference>
<reference evidence="14 15" key="1">
    <citation type="submission" date="2020-08" db="EMBL/GenBank/DDBJ databases">
        <title>Sequencing the genomes of 1000 actinobacteria strains.</title>
        <authorList>
            <person name="Klenk H.-P."/>
        </authorList>
    </citation>
    <scope>NUCLEOTIDE SEQUENCE [LARGE SCALE GENOMIC DNA]</scope>
    <source>
        <strain evidence="14 15">DSM 24823</strain>
    </source>
</reference>
<evidence type="ECO:0000259" key="12">
    <source>
        <dbReference type="SMART" id="SM00382"/>
    </source>
</evidence>
<keyword evidence="2 8" id="KW-0963">Cytoplasm</keyword>
<feature type="binding site" evidence="8">
    <location>
        <position position="169"/>
    </location>
    <ligand>
        <name>ATP</name>
        <dbReference type="ChEBI" id="CHEBI:30616"/>
    </ligand>
</feature>
<feature type="domain" description="Chromosomal replication initiator DnaA C-terminal" evidence="13">
    <location>
        <begin position="368"/>
        <end position="437"/>
    </location>
</feature>
<dbReference type="GO" id="GO:0005524">
    <property type="term" value="F:ATP binding"/>
    <property type="evidence" value="ECO:0007669"/>
    <property type="project" value="UniProtKB-UniRule"/>
</dbReference>
<keyword evidence="15" id="KW-1185">Reference proteome</keyword>
<dbReference type="Proteomes" id="UP000517712">
    <property type="component" value="Unassembled WGS sequence"/>
</dbReference>
<dbReference type="GO" id="GO:0006270">
    <property type="term" value="P:DNA replication initiation"/>
    <property type="evidence" value="ECO:0007669"/>
    <property type="project" value="UniProtKB-UniRule"/>
</dbReference>
<evidence type="ECO:0000256" key="9">
    <source>
        <dbReference type="NCBIfam" id="TIGR00362"/>
    </source>
</evidence>
<dbReference type="PANTHER" id="PTHR30050">
    <property type="entry name" value="CHROMOSOMAL REPLICATION INITIATOR PROTEIN DNAA"/>
    <property type="match status" value="1"/>
</dbReference>
<comment type="subunit">
    <text evidence="8">Oligomerizes as a right-handed, spiral filament on DNA at oriC.</text>
</comment>
<dbReference type="SUPFAM" id="SSF48295">
    <property type="entry name" value="TrpR-like"/>
    <property type="match status" value="1"/>
</dbReference>
<feature type="region of interest" description="Domain I, interacts with DnaA modulators" evidence="8">
    <location>
        <begin position="1"/>
        <end position="91"/>
    </location>
</feature>
<evidence type="ECO:0000256" key="2">
    <source>
        <dbReference type="ARBA" id="ARBA00022490"/>
    </source>
</evidence>
<dbReference type="SUPFAM" id="SSF52540">
    <property type="entry name" value="P-loop containing nucleoside triphosphate hydrolases"/>
    <property type="match status" value="1"/>
</dbReference>
<dbReference type="NCBIfam" id="TIGR00362">
    <property type="entry name" value="DnaA"/>
    <property type="match status" value="1"/>
</dbReference>
<comment type="similarity">
    <text evidence="1 8 11">Belongs to the DnaA family.</text>
</comment>
<dbReference type="Pfam" id="PF00308">
    <property type="entry name" value="Bac_DnaA"/>
    <property type="match status" value="1"/>
</dbReference>
<evidence type="ECO:0000256" key="7">
    <source>
        <dbReference type="ARBA" id="ARBA00023125"/>
    </source>
</evidence>
<dbReference type="InterPro" id="IPR013317">
    <property type="entry name" value="DnaA_dom"/>
</dbReference>
<dbReference type="CDD" id="cd06571">
    <property type="entry name" value="Bac_DnaA_C"/>
    <property type="match status" value="1"/>
</dbReference>
<evidence type="ECO:0000256" key="1">
    <source>
        <dbReference type="ARBA" id="ARBA00006583"/>
    </source>
</evidence>
<dbReference type="AlphaFoldDB" id="A0A7W9FB27"/>
<dbReference type="PRINTS" id="PR00051">
    <property type="entry name" value="DNAA"/>
</dbReference>
<keyword evidence="5 8" id="KW-0067">ATP-binding</keyword>
<feature type="binding site" evidence="8">
    <location>
        <position position="167"/>
    </location>
    <ligand>
        <name>ATP</name>
        <dbReference type="ChEBI" id="CHEBI:30616"/>
    </ligand>
</feature>
<gene>
    <name evidence="8" type="primary">dnaA</name>
    <name evidence="14" type="ORF">HD600_001217</name>
</gene>
<dbReference type="Gene3D" id="1.10.8.60">
    <property type="match status" value="1"/>
</dbReference>
<evidence type="ECO:0000256" key="6">
    <source>
        <dbReference type="ARBA" id="ARBA00023121"/>
    </source>
</evidence>
<accession>A0A7W9FB27</accession>
<evidence type="ECO:0000256" key="3">
    <source>
        <dbReference type="ARBA" id="ARBA00022705"/>
    </source>
</evidence>
<evidence type="ECO:0000256" key="10">
    <source>
        <dbReference type="RuleBase" id="RU000577"/>
    </source>
</evidence>
<dbReference type="Pfam" id="PF08299">
    <property type="entry name" value="Bac_DnaA_C"/>
    <property type="match status" value="1"/>
</dbReference>
<dbReference type="SMART" id="SM00382">
    <property type="entry name" value="AAA"/>
    <property type="match status" value="1"/>
</dbReference>
<comment type="subcellular location">
    <subcellularLocation>
        <location evidence="8">Cytoplasm</location>
    </subcellularLocation>
</comment>
<dbReference type="GO" id="GO:0005737">
    <property type="term" value="C:cytoplasm"/>
    <property type="evidence" value="ECO:0007669"/>
    <property type="project" value="UniProtKB-SubCell"/>
</dbReference>
<keyword evidence="3 8" id="KW-0235">DNA replication</keyword>
<dbReference type="HAMAP" id="MF_00377">
    <property type="entry name" value="DnaA_bact"/>
    <property type="match status" value="1"/>
</dbReference>
<dbReference type="EMBL" id="JACHMU010000001">
    <property type="protein sequence ID" value="MBB5742720.1"/>
    <property type="molecule type" value="Genomic_DNA"/>
</dbReference>
<feature type="region of interest" description="Domain IV, binds dsDNA" evidence="8">
    <location>
        <begin position="340"/>
        <end position="461"/>
    </location>
</feature>
<proteinExistence type="inferred from homology"/>
<comment type="domain">
    <text evidence="8">Domain I is involved in oligomerization and binding regulators, domain II is flexibile and of varying length in different bacteria, domain III forms the AAA+ region, while domain IV binds dsDNA.</text>
</comment>
<dbReference type="Gene3D" id="1.10.1750.10">
    <property type="match status" value="1"/>
</dbReference>
<dbReference type="PROSITE" id="PS01008">
    <property type="entry name" value="DNAA"/>
    <property type="match status" value="1"/>
</dbReference>
<comment type="function">
    <text evidence="8 10">Plays an essential role in the initiation and regulation of chromosomal replication. ATP-DnaA binds to the origin of replication (oriC) to initiate formation of the DNA replication initiation complex once per cell cycle. Binds the DnaA box (a 9 base pair repeat at the origin) and separates the double-stranded (ds)DNA. Forms a right-handed helical filament on oriC DNA; dsDNA binds to the exterior of the filament while single-stranded (ss)DNA is stabiized in the filament's interior. The ATP-DnaA-oriC complex binds and stabilizes one strand of the AT-rich DNA unwinding element (DUE), permitting loading of DNA polymerase. After initiation quickly degrades to an ADP-DnaA complex that is not apt for DNA replication. Binds acidic phospholipids.</text>
</comment>
<dbReference type="InterPro" id="IPR018312">
    <property type="entry name" value="Chromosome_initiator_DnaA_CS"/>
</dbReference>
<feature type="binding site" evidence="8">
    <location>
        <position position="170"/>
    </location>
    <ligand>
        <name>ATP</name>
        <dbReference type="ChEBI" id="CHEBI:30616"/>
    </ligand>
</feature>
<feature type="domain" description="AAA+ ATPase" evidence="12">
    <location>
        <begin position="156"/>
        <end position="284"/>
    </location>
</feature>
<dbReference type="SMART" id="SM00760">
    <property type="entry name" value="Bac_DnaA_C"/>
    <property type="match status" value="1"/>
</dbReference>
<dbReference type="PANTHER" id="PTHR30050:SF2">
    <property type="entry name" value="CHROMOSOMAL REPLICATION INITIATOR PROTEIN DNAA"/>
    <property type="match status" value="1"/>
</dbReference>
<dbReference type="FunFam" id="3.40.50.300:FF:000150">
    <property type="entry name" value="Chromosomal replication initiator protein DnaA"/>
    <property type="match status" value="1"/>
</dbReference>
<dbReference type="GO" id="GO:0003688">
    <property type="term" value="F:DNA replication origin binding"/>
    <property type="evidence" value="ECO:0007669"/>
    <property type="project" value="UniProtKB-UniRule"/>
</dbReference>
<dbReference type="InterPro" id="IPR013159">
    <property type="entry name" value="DnaA_C"/>
</dbReference>
<dbReference type="GO" id="GO:0008289">
    <property type="term" value="F:lipid binding"/>
    <property type="evidence" value="ECO:0007669"/>
    <property type="project" value="UniProtKB-KW"/>
</dbReference>
<feature type="binding site" evidence="8">
    <location>
        <position position="171"/>
    </location>
    <ligand>
        <name>ATP</name>
        <dbReference type="ChEBI" id="CHEBI:30616"/>
    </ligand>
</feature>
<comment type="caution">
    <text evidence="8">Lacks conserved residue(s) required for the propagation of feature annotation.</text>
</comment>
<dbReference type="NCBIfam" id="NF010686">
    <property type="entry name" value="PRK14086.1"/>
    <property type="match status" value="1"/>
</dbReference>
<dbReference type="GO" id="GO:0005886">
    <property type="term" value="C:plasma membrane"/>
    <property type="evidence" value="ECO:0007669"/>
    <property type="project" value="TreeGrafter"/>
</dbReference>